<dbReference type="EMBL" id="CM009290">
    <property type="protein sequence ID" value="PNT53750.1"/>
    <property type="molecule type" value="Genomic_DNA"/>
</dbReference>
<feature type="region of interest" description="Disordered" evidence="1">
    <location>
        <begin position="1"/>
        <end position="65"/>
    </location>
</feature>
<reference evidence="2 3" key="1">
    <citation type="journal article" date="2006" name="Science">
        <title>The genome of black cottonwood, Populus trichocarpa (Torr. &amp; Gray).</title>
        <authorList>
            <person name="Tuskan G.A."/>
            <person name="Difazio S."/>
            <person name="Jansson S."/>
            <person name="Bohlmann J."/>
            <person name="Grigoriev I."/>
            <person name="Hellsten U."/>
            <person name="Putnam N."/>
            <person name="Ralph S."/>
            <person name="Rombauts S."/>
            <person name="Salamov A."/>
            <person name="Schein J."/>
            <person name="Sterck L."/>
            <person name="Aerts A."/>
            <person name="Bhalerao R.R."/>
            <person name="Bhalerao R.P."/>
            <person name="Blaudez D."/>
            <person name="Boerjan W."/>
            <person name="Brun A."/>
            <person name="Brunner A."/>
            <person name="Busov V."/>
            <person name="Campbell M."/>
            <person name="Carlson J."/>
            <person name="Chalot M."/>
            <person name="Chapman J."/>
            <person name="Chen G.L."/>
            <person name="Cooper D."/>
            <person name="Coutinho P.M."/>
            <person name="Couturier J."/>
            <person name="Covert S."/>
            <person name="Cronk Q."/>
            <person name="Cunningham R."/>
            <person name="Davis J."/>
            <person name="Degroeve S."/>
            <person name="Dejardin A."/>
            <person name="Depamphilis C."/>
            <person name="Detter J."/>
            <person name="Dirks B."/>
            <person name="Dubchak I."/>
            <person name="Duplessis S."/>
            <person name="Ehlting J."/>
            <person name="Ellis B."/>
            <person name="Gendler K."/>
            <person name="Goodstein D."/>
            <person name="Gribskov M."/>
            <person name="Grimwood J."/>
            <person name="Groover A."/>
            <person name="Gunter L."/>
            <person name="Hamberger B."/>
            <person name="Heinze B."/>
            <person name="Helariutta Y."/>
            <person name="Henrissat B."/>
            <person name="Holligan D."/>
            <person name="Holt R."/>
            <person name="Huang W."/>
            <person name="Islam-Faridi N."/>
            <person name="Jones S."/>
            <person name="Jones-Rhoades M."/>
            <person name="Jorgensen R."/>
            <person name="Joshi C."/>
            <person name="Kangasjarvi J."/>
            <person name="Karlsson J."/>
            <person name="Kelleher C."/>
            <person name="Kirkpatrick R."/>
            <person name="Kirst M."/>
            <person name="Kohler A."/>
            <person name="Kalluri U."/>
            <person name="Larimer F."/>
            <person name="Leebens-Mack J."/>
            <person name="Leple J.C."/>
            <person name="Locascio P."/>
            <person name="Lou Y."/>
            <person name="Lucas S."/>
            <person name="Martin F."/>
            <person name="Montanini B."/>
            <person name="Napoli C."/>
            <person name="Nelson D.R."/>
            <person name="Nelson C."/>
            <person name="Nieminen K."/>
            <person name="Nilsson O."/>
            <person name="Pereda V."/>
            <person name="Peter G."/>
            <person name="Philippe R."/>
            <person name="Pilate G."/>
            <person name="Poliakov A."/>
            <person name="Razumovskaya J."/>
            <person name="Richardson P."/>
            <person name="Rinaldi C."/>
            <person name="Ritland K."/>
            <person name="Rouze P."/>
            <person name="Ryaboy D."/>
            <person name="Schmutz J."/>
            <person name="Schrader J."/>
            <person name="Segerman B."/>
            <person name="Shin H."/>
            <person name="Siddiqui A."/>
            <person name="Sterky F."/>
            <person name="Terry A."/>
            <person name="Tsai C.J."/>
            <person name="Uberbacher E."/>
            <person name="Unneberg P."/>
            <person name="Vahala J."/>
            <person name="Wall K."/>
            <person name="Wessler S."/>
            <person name="Yang G."/>
            <person name="Yin T."/>
            <person name="Douglas C."/>
            <person name="Marra M."/>
            <person name="Sandberg G."/>
            <person name="Van de Peer Y."/>
            <person name="Rokhsar D."/>
        </authorList>
    </citation>
    <scope>NUCLEOTIDE SEQUENCE [LARGE SCALE GENOMIC DNA]</scope>
    <source>
        <strain evidence="3">cv. Nisqually</strain>
    </source>
</reference>
<evidence type="ECO:0000313" key="2">
    <source>
        <dbReference type="EMBL" id="PNT53750.1"/>
    </source>
</evidence>
<keyword evidence="3" id="KW-1185">Reference proteome</keyword>
<accession>B9GKG4</accession>
<name>B9GKG4_POPTR</name>
<proteinExistence type="predicted"/>
<gene>
    <name evidence="2" type="ORF">POPTR_001G102800</name>
</gene>
<organism evidence="2 3">
    <name type="scientific">Populus trichocarpa</name>
    <name type="common">Western balsam poplar</name>
    <name type="synonym">Populus balsamifera subsp. trichocarpa</name>
    <dbReference type="NCBI Taxonomy" id="3694"/>
    <lineage>
        <taxon>Eukaryota</taxon>
        <taxon>Viridiplantae</taxon>
        <taxon>Streptophyta</taxon>
        <taxon>Embryophyta</taxon>
        <taxon>Tracheophyta</taxon>
        <taxon>Spermatophyta</taxon>
        <taxon>Magnoliopsida</taxon>
        <taxon>eudicotyledons</taxon>
        <taxon>Gunneridae</taxon>
        <taxon>Pentapetalae</taxon>
        <taxon>rosids</taxon>
        <taxon>fabids</taxon>
        <taxon>Malpighiales</taxon>
        <taxon>Salicaceae</taxon>
        <taxon>Saliceae</taxon>
        <taxon>Populus</taxon>
    </lineage>
</organism>
<evidence type="ECO:0000256" key="1">
    <source>
        <dbReference type="SAM" id="MobiDB-lite"/>
    </source>
</evidence>
<protein>
    <submittedName>
        <fullName evidence="2">Uncharacterized protein</fullName>
    </submittedName>
</protein>
<evidence type="ECO:0000313" key="3">
    <source>
        <dbReference type="Proteomes" id="UP000006729"/>
    </source>
</evidence>
<dbReference type="Proteomes" id="UP000006729">
    <property type="component" value="Chromosome 1"/>
</dbReference>
<dbReference type="InParanoid" id="B9GKG4"/>
<dbReference type="AlphaFoldDB" id="B9GKG4"/>
<feature type="compositionally biased region" description="Basic and acidic residues" evidence="1">
    <location>
        <begin position="24"/>
        <end position="52"/>
    </location>
</feature>
<dbReference type="HOGENOM" id="CLU_1484398_0_0_1"/>
<sequence length="182" mass="20706">MPNQGAANGEEKKAHTGPITVKTEQPHKAQPDSNKGEEERNNKVGRSGKERTLLVPKTRGPLESGLSSKATAWHVFGKSYKRQEWQQGEKNCVKYALQSFDKLWKWRSLIKSTNWLSTMVFKGKSPFIYNQKLFGIVNEIPYTKRFSPSSSELQFLDPPLTGHKFLLELNYLSLKSCKISCT</sequence>